<dbReference type="PROSITE" id="PS51296">
    <property type="entry name" value="RIESKE"/>
    <property type="match status" value="1"/>
</dbReference>
<evidence type="ECO:0000259" key="6">
    <source>
        <dbReference type="PROSITE" id="PS51296"/>
    </source>
</evidence>
<dbReference type="CDD" id="cd08878">
    <property type="entry name" value="RHO_alpha_C_DMO-like"/>
    <property type="match status" value="1"/>
</dbReference>
<protein>
    <submittedName>
        <fullName evidence="7">Vanillate O-demethylase</fullName>
        <ecNumber evidence="7">2.1.1.341</ecNumber>
    </submittedName>
</protein>
<keyword evidence="2" id="KW-0479">Metal-binding</keyword>
<evidence type="ECO:0000256" key="4">
    <source>
        <dbReference type="ARBA" id="ARBA00023004"/>
    </source>
</evidence>
<dbReference type="GO" id="GO:0046872">
    <property type="term" value="F:metal ion binding"/>
    <property type="evidence" value="ECO:0007669"/>
    <property type="project" value="UniProtKB-KW"/>
</dbReference>
<accession>A0AAE7B906</accession>
<dbReference type="KEGG" id="avp:AVENP_2155"/>
<keyword evidence="7" id="KW-0489">Methyltransferase</keyword>
<keyword evidence="3" id="KW-0560">Oxidoreductase</keyword>
<reference evidence="7 8" key="1">
    <citation type="submission" date="2020-05" db="EMBL/GenBank/DDBJ databases">
        <title>Complete genome sequencing of Campylobacter and Arcobacter type strains.</title>
        <authorList>
            <person name="Miller W.G."/>
            <person name="Yee E."/>
        </authorList>
    </citation>
    <scope>NUCLEOTIDE SEQUENCE [LARGE SCALE GENOMIC DNA]</scope>
    <source>
        <strain evidence="7 8">LMG 26156</strain>
    </source>
</reference>
<dbReference type="GO" id="GO:0051537">
    <property type="term" value="F:2 iron, 2 sulfur cluster binding"/>
    <property type="evidence" value="ECO:0007669"/>
    <property type="project" value="UniProtKB-KW"/>
</dbReference>
<evidence type="ECO:0000256" key="3">
    <source>
        <dbReference type="ARBA" id="ARBA00023002"/>
    </source>
</evidence>
<dbReference type="InterPro" id="IPR017941">
    <property type="entry name" value="Rieske_2Fe-2S"/>
</dbReference>
<dbReference type="Gene3D" id="2.102.10.10">
    <property type="entry name" value="Rieske [2Fe-2S] iron-sulphur domain"/>
    <property type="match status" value="1"/>
</dbReference>
<name>A0AAE7B906_9BACT</name>
<dbReference type="GO" id="GO:0008168">
    <property type="term" value="F:methyltransferase activity"/>
    <property type="evidence" value="ECO:0007669"/>
    <property type="project" value="UniProtKB-KW"/>
</dbReference>
<dbReference type="AlphaFoldDB" id="A0AAE7B906"/>
<dbReference type="SUPFAM" id="SSF50022">
    <property type="entry name" value="ISP domain"/>
    <property type="match status" value="1"/>
</dbReference>
<evidence type="ECO:0000313" key="7">
    <source>
        <dbReference type="EMBL" id="QKF67683.1"/>
    </source>
</evidence>
<dbReference type="Proteomes" id="UP000503482">
    <property type="component" value="Chromosome"/>
</dbReference>
<keyword evidence="1" id="KW-0001">2Fe-2S</keyword>
<dbReference type="EC" id="2.1.1.341" evidence="7"/>
<keyword evidence="5" id="KW-0411">Iron-sulfur</keyword>
<dbReference type="InterPro" id="IPR036922">
    <property type="entry name" value="Rieske_2Fe-2S_sf"/>
</dbReference>
<evidence type="ECO:0000313" key="8">
    <source>
        <dbReference type="Proteomes" id="UP000503482"/>
    </source>
</evidence>
<gene>
    <name evidence="7" type="primary">ligM</name>
    <name evidence="7" type="ORF">AVENP_2155</name>
</gene>
<dbReference type="RefSeq" id="WP_204514128.1">
    <property type="nucleotide sequence ID" value="NZ_CP053840.1"/>
</dbReference>
<evidence type="ECO:0000256" key="5">
    <source>
        <dbReference type="ARBA" id="ARBA00023014"/>
    </source>
</evidence>
<dbReference type="PANTHER" id="PTHR21266:SF60">
    <property type="entry name" value="3-KETOSTEROID-9-ALPHA-MONOOXYGENASE, OXYGENASE COMPONENT"/>
    <property type="match status" value="1"/>
</dbReference>
<dbReference type="Gene3D" id="3.90.380.10">
    <property type="entry name" value="Naphthalene 1,2-dioxygenase Alpha Subunit, Chain A, domain 1"/>
    <property type="match status" value="1"/>
</dbReference>
<evidence type="ECO:0000256" key="2">
    <source>
        <dbReference type="ARBA" id="ARBA00022723"/>
    </source>
</evidence>
<dbReference type="SUPFAM" id="SSF55961">
    <property type="entry name" value="Bet v1-like"/>
    <property type="match status" value="1"/>
</dbReference>
<keyword evidence="7" id="KW-0808">Transferase</keyword>
<dbReference type="Pfam" id="PF19112">
    <property type="entry name" value="VanA_C"/>
    <property type="match status" value="1"/>
</dbReference>
<dbReference type="InterPro" id="IPR044043">
    <property type="entry name" value="VanA_C_cat"/>
</dbReference>
<keyword evidence="8" id="KW-1185">Reference proteome</keyword>
<dbReference type="EMBL" id="CP053840">
    <property type="protein sequence ID" value="QKF67683.1"/>
    <property type="molecule type" value="Genomic_DNA"/>
</dbReference>
<dbReference type="GO" id="GO:0016491">
    <property type="term" value="F:oxidoreductase activity"/>
    <property type="evidence" value="ECO:0007669"/>
    <property type="project" value="UniProtKB-KW"/>
</dbReference>
<evidence type="ECO:0000256" key="1">
    <source>
        <dbReference type="ARBA" id="ARBA00022714"/>
    </source>
</evidence>
<dbReference type="PANTHER" id="PTHR21266">
    <property type="entry name" value="IRON-SULFUR DOMAIN CONTAINING PROTEIN"/>
    <property type="match status" value="1"/>
</dbReference>
<keyword evidence="4" id="KW-0408">Iron</keyword>
<dbReference type="InterPro" id="IPR050584">
    <property type="entry name" value="Cholesterol_7-desaturase"/>
</dbReference>
<proteinExistence type="predicted"/>
<sequence length="354" mass="40397">MAQKNGLFPKNAWYVALTSDELKDKPFARQICNINMVFHRKNDGTVVALEDFCPHRGAALSLGYLEDDGIVCGYHGLKVGCKGQVIDMPEQNPKKIPCIGYFPVVEKYGFIWIWPGKKDKADESLIPLLEWANNPEWAFAGGVFDIKCDYRFMIDNLMDLTHEKYVHGTSIGQEEIDESPVITEEEDGYIVTSRYMHNIIAPPFWAFCMKNNNLDPTQRVDRWQKSKFVPPAAVFIDVGVALEGKGGKDAPKEDKVRCTVIDFMTPQSETTMWYFWGMARNFNPTNEQLTQDILKGQGGIFEEDLEILEYQQQNLARFPDKSLISLDIDAGGRKARRILNQMIKTEEEGYIDNK</sequence>
<feature type="domain" description="Rieske" evidence="6">
    <location>
        <begin position="13"/>
        <end position="113"/>
    </location>
</feature>
<organism evidence="7 8">
    <name type="scientific">Arcobacter venerupis</name>
    <dbReference type="NCBI Taxonomy" id="1054033"/>
    <lineage>
        <taxon>Bacteria</taxon>
        <taxon>Pseudomonadati</taxon>
        <taxon>Campylobacterota</taxon>
        <taxon>Epsilonproteobacteria</taxon>
        <taxon>Campylobacterales</taxon>
        <taxon>Arcobacteraceae</taxon>
        <taxon>Arcobacter</taxon>
    </lineage>
</organism>
<dbReference type="GO" id="GO:0032259">
    <property type="term" value="P:methylation"/>
    <property type="evidence" value="ECO:0007669"/>
    <property type="project" value="UniProtKB-KW"/>
</dbReference>
<dbReference type="Pfam" id="PF00355">
    <property type="entry name" value="Rieske"/>
    <property type="match status" value="1"/>
</dbReference>